<name>A0A0Q4B9N3_9BACT</name>
<sequence>MRPIYIYGSPVLRQVAQDITPEYPNLPELIKEMQQAMAGSDGVGLAAPQIGLSIRLFVVDATPFADKEPQLADFRKVFINPNITDRFGSDTHFTEGCLSIPGIHEDVVRPSSIRMQWVDENFTPHQEEFSGMAARIIQHEYDHLEGILFIDHLSPLRKRMLQSKLKNMQRGRYKADYPCRLG</sequence>
<dbReference type="PATRIC" id="fig|1702214.3.peg.1923"/>
<feature type="binding site" evidence="4">
    <location>
        <position position="143"/>
    </location>
    <ligand>
        <name>Fe cation</name>
        <dbReference type="ChEBI" id="CHEBI:24875"/>
    </ligand>
</feature>
<dbReference type="PANTHER" id="PTHR10458">
    <property type="entry name" value="PEPTIDE DEFORMYLASE"/>
    <property type="match status" value="1"/>
</dbReference>
<keyword evidence="2 4" id="KW-0479">Metal-binding</keyword>
<dbReference type="STRING" id="1702214.AL399_01630"/>
<dbReference type="NCBIfam" id="TIGR00079">
    <property type="entry name" value="pept_deformyl"/>
    <property type="match status" value="1"/>
</dbReference>
<dbReference type="HAMAP" id="MF_00163">
    <property type="entry name" value="Pep_deformylase"/>
    <property type="match status" value="1"/>
</dbReference>
<organism evidence="5 6">
    <name type="scientific">Candidatus [Bacteroides] periocalifornicus</name>
    <dbReference type="NCBI Taxonomy" id="1702214"/>
    <lineage>
        <taxon>Bacteria</taxon>
        <taxon>Pseudomonadati</taxon>
        <taxon>Bacteroidota</taxon>
    </lineage>
</organism>
<evidence type="ECO:0000313" key="6">
    <source>
        <dbReference type="Proteomes" id="UP000054172"/>
    </source>
</evidence>
<evidence type="ECO:0000256" key="2">
    <source>
        <dbReference type="ARBA" id="ARBA00022723"/>
    </source>
</evidence>
<dbReference type="GO" id="GO:0042586">
    <property type="term" value="F:peptide deformylase activity"/>
    <property type="evidence" value="ECO:0007669"/>
    <property type="project" value="UniProtKB-UniRule"/>
</dbReference>
<dbReference type="InterPro" id="IPR036821">
    <property type="entry name" value="Peptide_deformylase_sf"/>
</dbReference>
<evidence type="ECO:0000256" key="1">
    <source>
        <dbReference type="ARBA" id="ARBA00010759"/>
    </source>
</evidence>
<proteinExistence type="inferred from homology"/>
<dbReference type="InterPro" id="IPR023635">
    <property type="entry name" value="Peptide_deformylase"/>
</dbReference>
<dbReference type="AlphaFoldDB" id="A0A0Q4B9N3"/>
<dbReference type="NCBIfam" id="NF001159">
    <property type="entry name" value="PRK00150.1-3"/>
    <property type="match status" value="1"/>
</dbReference>
<comment type="catalytic activity">
    <reaction evidence="4">
        <text>N-terminal N-formyl-L-methionyl-[peptide] + H2O = N-terminal L-methionyl-[peptide] + formate</text>
        <dbReference type="Rhea" id="RHEA:24420"/>
        <dbReference type="Rhea" id="RHEA-COMP:10639"/>
        <dbReference type="Rhea" id="RHEA-COMP:10640"/>
        <dbReference type="ChEBI" id="CHEBI:15377"/>
        <dbReference type="ChEBI" id="CHEBI:15740"/>
        <dbReference type="ChEBI" id="CHEBI:49298"/>
        <dbReference type="ChEBI" id="CHEBI:64731"/>
        <dbReference type="EC" id="3.5.1.88"/>
    </reaction>
</comment>
<feature type="binding site" evidence="4">
    <location>
        <position position="97"/>
    </location>
    <ligand>
        <name>Fe cation</name>
        <dbReference type="ChEBI" id="CHEBI:24875"/>
    </ligand>
</feature>
<dbReference type="EC" id="3.5.1.88" evidence="4"/>
<dbReference type="EMBL" id="LIIK01000004">
    <property type="protein sequence ID" value="KQM09492.1"/>
    <property type="molecule type" value="Genomic_DNA"/>
</dbReference>
<evidence type="ECO:0000256" key="3">
    <source>
        <dbReference type="ARBA" id="ARBA00022801"/>
    </source>
</evidence>
<keyword evidence="6" id="KW-1185">Reference proteome</keyword>
<keyword evidence="4" id="KW-0648">Protein biosynthesis</keyword>
<keyword evidence="4" id="KW-0408">Iron</keyword>
<keyword evidence="3 4" id="KW-0378">Hydrolase</keyword>
<dbReference type="SUPFAM" id="SSF56420">
    <property type="entry name" value="Peptide deformylase"/>
    <property type="match status" value="1"/>
</dbReference>
<evidence type="ECO:0000256" key="4">
    <source>
        <dbReference type="HAMAP-Rule" id="MF_00163"/>
    </source>
</evidence>
<dbReference type="Pfam" id="PF01327">
    <property type="entry name" value="Pep_deformylase"/>
    <property type="match status" value="1"/>
</dbReference>
<feature type="active site" evidence="4">
    <location>
        <position position="140"/>
    </location>
</feature>
<feature type="binding site" evidence="4">
    <location>
        <position position="139"/>
    </location>
    <ligand>
        <name>Fe cation</name>
        <dbReference type="ChEBI" id="CHEBI:24875"/>
    </ligand>
</feature>
<comment type="caution">
    <text evidence="5">The sequence shown here is derived from an EMBL/GenBank/DDBJ whole genome shotgun (WGS) entry which is preliminary data.</text>
</comment>
<comment type="cofactor">
    <cofactor evidence="4">
        <name>Fe(2+)</name>
        <dbReference type="ChEBI" id="CHEBI:29033"/>
    </cofactor>
    <text evidence="4">Binds 1 Fe(2+) ion.</text>
</comment>
<gene>
    <name evidence="4" type="primary">def</name>
    <name evidence="5" type="ORF">AL399_01630</name>
</gene>
<dbReference type="Gene3D" id="3.90.45.10">
    <property type="entry name" value="Peptide deformylase"/>
    <property type="match status" value="1"/>
</dbReference>
<dbReference type="CDD" id="cd00487">
    <property type="entry name" value="Pep_deformylase"/>
    <property type="match status" value="1"/>
</dbReference>
<reference evidence="5" key="1">
    <citation type="submission" date="2015-08" db="EMBL/GenBank/DDBJ databases">
        <title>Candidatus Bacteriodes Periocalifornicus.</title>
        <authorList>
            <person name="McLean J.S."/>
            <person name="Kelley S."/>
        </authorList>
    </citation>
    <scope>NUCLEOTIDE SEQUENCE [LARGE SCALE GENOMIC DNA]</scope>
    <source>
        <strain evidence="5">12B</strain>
    </source>
</reference>
<dbReference type="GO" id="GO:0006412">
    <property type="term" value="P:translation"/>
    <property type="evidence" value="ECO:0007669"/>
    <property type="project" value="UniProtKB-UniRule"/>
</dbReference>
<evidence type="ECO:0000313" key="5">
    <source>
        <dbReference type="EMBL" id="KQM09492.1"/>
    </source>
</evidence>
<dbReference type="PIRSF" id="PIRSF004749">
    <property type="entry name" value="Pep_def"/>
    <property type="match status" value="1"/>
</dbReference>
<dbReference type="GO" id="GO:0046872">
    <property type="term" value="F:metal ion binding"/>
    <property type="evidence" value="ECO:0007669"/>
    <property type="project" value="UniProtKB-KW"/>
</dbReference>
<dbReference type="PANTHER" id="PTHR10458:SF22">
    <property type="entry name" value="PEPTIDE DEFORMYLASE"/>
    <property type="match status" value="1"/>
</dbReference>
<accession>A0A0Q4B9N3</accession>
<dbReference type="Proteomes" id="UP000054172">
    <property type="component" value="Unassembled WGS sequence"/>
</dbReference>
<protein>
    <recommendedName>
        <fullName evidence="4">Peptide deformylase</fullName>
        <shortName evidence="4">PDF</shortName>
        <ecNumber evidence="4">3.5.1.88</ecNumber>
    </recommendedName>
    <alternativeName>
        <fullName evidence="4">Polypeptide deformylase</fullName>
    </alternativeName>
</protein>
<comment type="function">
    <text evidence="4">Removes the formyl group from the N-terminal Met of newly synthesized proteins. Requires at least a dipeptide for an efficient rate of reaction. N-terminal L-methionine is a prerequisite for activity but the enzyme has broad specificity at other positions.</text>
</comment>
<comment type="similarity">
    <text evidence="1 4">Belongs to the polypeptide deformylase family.</text>
</comment>
<dbReference type="PRINTS" id="PR01576">
    <property type="entry name" value="PDEFORMYLASE"/>
</dbReference>